<dbReference type="GO" id="GO:0003676">
    <property type="term" value="F:nucleic acid binding"/>
    <property type="evidence" value="ECO:0007669"/>
    <property type="project" value="InterPro"/>
</dbReference>
<sequence>MPDAIALRDERQFFLGVERSLSGRVWRPRLAAAEEGRAIAISQVLGLGDLLARVLAGRGVTQESAPAFLDPSLRALMPDPLLLQDMDAAVDRLARAVETGEQVAVFGDYDVDGAASSALLVEFLQAAGCPPPFLHIPDRILEGYGPNVEAISELRRRGASLLVTLDCGTTSHEALAHARALGLDAIVIDHHQAPERLPEAIVVNPNRADDLSGLGHLCAAGVAFMTLVALSRELRVRDFWTGVRPEPELLAALDLVALATVADVAALHGLNRAFVTKGLAVMKGRRRVGLAALLDAARVDGPPRPMHLGFALGPRINAGGRIGDAALGARLLTLRDPIEAARIAAELDRLNGERQALERATLEEAEAEADRQLMRSNRLSCLVVAGADWHPGIVGIVASRLKDKFKIPAFVIGQKGQSCSGSGRASTGVDLGRAVRRAVEAGVIEKGGGHRAAAGVTLAPPRIDAFRVFMNDALEEEVERARASDALLVDGALTARGADADLVRALERAGPFGSGNPEPLFVFPDHRIVDAGVVGSDHVRVRLQSGDGARLDAVAFRAVGNEIGEALLRGRGDLLHVAARIGTRVYRGVERMETRIVDLARADRRLS</sequence>
<dbReference type="Pfam" id="PF02272">
    <property type="entry name" value="DHHA1"/>
    <property type="match status" value="1"/>
</dbReference>
<dbReference type="STRING" id="595536.GCA_000178815_00684"/>
<dbReference type="SUPFAM" id="SSF64182">
    <property type="entry name" value="DHH phosphoesterases"/>
    <property type="match status" value="1"/>
</dbReference>
<organism evidence="10 11">
    <name type="scientific">Methylosinus trichosporium (strain ATCC 35070 / NCIMB 11131 / UNIQEM 75 / OB3b)</name>
    <dbReference type="NCBI Taxonomy" id="595536"/>
    <lineage>
        <taxon>Bacteria</taxon>
        <taxon>Pseudomonadati</taxon>
        <taxon>Pseudomonadota</taxon>
        <taxon>Alphaproteobacteria</taxon>
        <taxon>Hyphomicrobiales</taxon>
        <taxon>Methylocystaceae</taxon>
        <taxon>Methylosinus</taxon>
    </lineage>
</organism>
<keyword evidence="5 10" id="KW-0269">Exonuclease</keyword>
<evidence type="ECO:0000259" key="7">
    <source>
        <dbReference type="Pfam" id="PF01368"/>
    </source>
</evidence>
<feature type="domain" description="DDH" evidence="7">
    <location>
        <begin position="102"/>
        <end position="232"/>
    </location>
</feature>
<dbReference type="RefSeq" id="WP_003610826.1">
    <property type="nucleotide sequence ID" value="NZ_ADVE02000001.1"/>
</dbReference>
<dbReference type="InterPro" id="IPR051673">
    <property type="entry name" value="SSDNA_exonuclease_RecJ"/>
</dbReference>
<dbReference type="Proteomes" id="UP000230709">
    <property type="component" value="Chromosome"/>
</dbReference>
<reference evidence="11" key="1">
    <citation type="submission" date="2017-10" db="EMBL/GenBank/DDBJ databases">
        <title>Completed PacBio SMRT sequence of Methylosinus trichosporium OB3b reveals presence of a third large plasmid.</title>
        <authorList>
            <person name="Charles T.C."/>
            <person name="Lynch M.D.J."/>
            <person name="Heil J.R."/>
            <person name="Cheng J."/>
        </authorList>
    </citation>
    <scope>NUCLEOTIDE SEQUENCE [LARGE SCALE GENOMIC DNA]</scope>
    <source>
        <strain evidence="11">OB3b</strain>
    </source>
</reference>
<evidence type="ECO:0000259" key="9">
    <source>
        <dbReference type="Pfam" id="PF17768"/>
    </source>
</evidence>
<dbReference type="PANTHER" id="PTHR30255">
    <property type="entry name" value="SINGLE-STRANDED-DNA-SPECIFIC EXONUCLEASE RECJ"/>
    <property type="match status" value="1"/>
</dbReference>
<dbReference type="GO" id="GO:0008409">
    <property type="term" value="F:5'-3' exonuclease activity"/>
    <property type="evidence" value="ECO:0007669"/>
    <property type="project" value="InterPro"/>
</dbReference>
<dbReference type="GO" id="GO:0006281">
    <property type="term" value="P:DNA repair"/>
    <property type="evidence" value="ECO:0007669"/>
    <property type="project" value="InterPro"/>
</dbReference>
<dbReference type="InterPro" id="IPR004610">
    <property type="entry name" value="RecJ"/>
</dbReference>
<dbReference type="InterPro" id="IPR038763">
    <property type="entry name" value="DHH_sf"/>
</dbReference>
<dbReference type="EMBL" id="CP023737">
    <property type="protein sequence ID" value="ATQ66683.1"/>
    <property type="molecule type" value="Genomic_DNA"/>
</dbReference>
<keyword evidence="4" id="KW-0378">Hydrolase</keyword>
<feature type="domain" description="RecJ OB" evidence="9">
    <location>
        <begin position="489"/>
        <end position="598"/>
    </location>
</feature>
<evidence type="ECO:0000259" key="8">
    <source>
        <dbReference type="Pfam" id="PF02272"/>
    </source>
</evidence>
<dbReference type="NCBIfam" id="TIGR00644">
    <property type="entry name" value="recJ"/>
    <property type="match status" value="1"/>
</dbReference>
<evidence type="ECO:0000256" key="3">
    <source>
        <dbReference type="ARBA" id="ARBA00022722"/>
    </source>
</evidence>
<dbReference type="GO" id="GO:0006310">
    <property type="term" value="P:DNA recombination"/>
    <property type="evidence" value="ECO:0007669"/>
    <property type="project" value="InterPro"/>
</dbReference>
<evidence type="ECO:0000256" key="4">
    <source>
        <dbReference type="ARBA" id="ARBA00022801"/>
    </source>
</evidence>
<dbReference type="Gene3D" id="3.10.310.30">
    <property type="match status" value="1"/>
</dbReference>
<name>A0A2D2CVB5_METT3</name>
<dbReference type="KEGG" id="mtw:CQW49_01305"/>
<keyword evidence="3" id="KW-0540">Nuclease</keyword>
<evidence type="ECO:0000313" key="10">
    <source>
        <dbReference type="EMBL" id="ATQ66683.1"/>
    </source>
</evidence>
<evidence type="ECO:0000256" key="2">
    <source>
        <dbReference type="ARBA" id="ARBA00019841"/>
    </source>
</evidence>
<accession>A0A2D2CVB5</accession>
<gene>
    <name evidence="10" type="primary">recJ</name>
    <name evidence="10" type="ORF">CQW49_01305</name>
</gene>
<dbReference type="AlphaFoldDB" id="A0A2D2CVB5"/>
<dbReference type="InterPro" id="IPR003156">
    <property type="entry name" value="DHHA1_dom"/>
</dbReference>
<dbReference type="InterPro" id="IPR041122">
    <property type="entry name" value="RecJ_OB"/>
</dbReference>
<dbReference type="Pfam" id="PF01368">
    <property type="entry name" value="DHH"/>
    <property type="match status" value="1"/>
</dbReference>
<dbReference type="PANTHER" id="PTHR30255:SF2">
    <property type="entry name" value="SINGLE-STRANDED-DNA-SPECIFIC EXONUCLEASE RECJ"/>
    <property type="match status" value="1"/>
</dbReference>
<comment type="similarity">
    <text evidence="1">Belongs to the RecJ family.</text>
</comment>
<keyword evidence="11" id="KW-1185">Reference proteome</keyword>
<keyword evidence="6" id="KW-0175">Coiled coil</keyword>
<protein>
    <recommendedName>
        <fullName evidence="2">Single-stranded-DNA-specific exonuclease RecJ</fullName>
    </recommendedName>
</protein>
<feature type="domain" description="DHHA1" evidence="8">
    <location>
        <begin position="381"/>
        <end position="475"/>
    </location>
</feature>
<evidence type="ECO:0000256" key="5">
    <source>
        <dbReference type="ARBA" id="ARBA00022839"/>
    </source>
</evidence>
<dbReference type="InterPro" id="IPR001667">
    <property type="entry name" value="DDH_dom"/>
</dbReference>
<evidence type="ECO:0000256" key="6">
    <source>
        <dbReference type="SAM" id="Coils"/>
    </source>
</evidence>
<feature type="coiled-coil region" evidence="6">
    <location>
        <begin position="340"/>
        <end position="377"/>
    </location>
</feature>
<evidence type="ECO:0000256" key="1">
    <source>
        <dbReference type="ARBA" id="ARBA00005915"/>
    </source>
</evidence>
<dbReference type="Gene3D" id="3.90.1640.30">
    <property type="match status" value="1"/>
</dbReference>
<evidence type="ECO:0000313" key="11">
    <source>
        <dbReference type="Proteomes" id="UP000230709"/>
    </source>
</evidence>
<proteinExistence type="inferred from homology"/>
<dbReference type="Pfam" id="PF17768">
    <property type="entry name" value="RecJ_OB"/>
    <property type="match status" value="1"/>
</dbReference>